<dbReference type="SUPFAM" id="SSF52172">
    <property type="entry name" value="CheY-like"/>
    <property type="match status" value="1"/>
</dbReference>
<evidence type="ECO:0000256" key="1">
    <source>
        <dbReference type="ARBA" id="ARBA00000085"/>
    </source>
</evidence>
<name>A0ABW0PN03_9BURK</name>
<evidence type="ECO:0000256" key="9">
    <source>
        <dbReference type="ARBA" id="ARBA00022840"/>
    </source>
</evidence>
<evidence type="ECO:0000256" key="14">
    <source>
        <dbReference type="SAM" id="Coils"/>
    </source>
</evidence>
<dbReference type="InterPro" id="IPR025201">
    <property type="entry name" value="KdpD_TM"/>
</dbReference>
<dbReference type="Pfam" id="PF02518">
    <property type="entry name" value="HATPase_c"/>
    <property type="match status" value="1"/>
</dbReference>
<dbReference type="InterPro" id="IPR003594">
    <property type="entry name" value="HATPase_dom"/>
</dbReference>
<dbReference type="CDD" id="cd00082">
    <property type="entry name" value="HisKA"/>
    <property type="match status" value="1"/>
</dbReference>
<feature type="transmembrane region" description="Helical" evidence="15">
    <location>
        <begin position="84"/>
        <end position="103"/>
    </location>
</feature>
<dbReference type="SMART" id="SM00387">
    <property type="entry name" value="HATPase_c"/>
    <property type="match status" value="1"/>
</dbReference>
<keyword evidence="8" id="KW-0418">Kinase</keyword>
<keyword evidence="4 13" id="KW-0597">Phosphoprotein</keyword>
<accession>A0ABW0PN03</accession>
<dbReference type="Gene3D" id="1.10.287.130">
    <property type="match status" value="1"/>
</dbReference>
<evidence type="ECO:0000256" key="10">
    <source>
        <dbReference type="ARBA" id="ARBA00022989"/>
    </source>
</evidence>
<evidence type="ECO:0000259" key="16">
    <source>
        <dbReference type="PROSITE" id="PS50109"/>
    </source>
</evidence>
<keyword evidence="12 15" id="KW-0472">Membrane</keyword>
<evidence type="ECO:0000256" key="4">
    <source>
        <dbReference type="ARBA" id="ARBA00022553"/>
    </source>
</evidence>
<keyword evidence="5" id="KW-0808">Transferase</keyword>
<comment type="catalytic activity">
    <reaction evidence="1">
        <text>ATP + protein L-histidine = ADP + protein N-phospho-L-histidine.</text>
        <dbReference type="EC" id="2.7.13.3"/>
    </reaction>
</comment>
<comment type="caution">
    <text evidence="18">The sequence shown here is derived from an EMBL/GenBank/DDBJ whole genome shotgun (WGS) entry which is preliminary data.</text>
</comment>
<dbReference type="Gene3D" id="3.30.565.10">
    <property type="entry name" value="Histidine kinase-like ATPase, C-terminal domain"/>
    <property type="match status" value="1"/>
</dbReference>
<evidence type="ECO:0000256" key="8">
    <source>
        <dbReference type="ARBA" id="ARBA00022777"/>
    </source>
</evidence>
<keyword evidence="6 15" id="KW-0812">Transmembrane</keyword>
<dbReference type="Pfam" id="PF00072">
    <property type="entry name" value="Response_reg"/>
    <property type="match status" value="1"/>
</dbReference>
<dbReference type="InterPro" id="IPR038318">
    <property type="entry name" value="KdpD_sf"/>
</dbReference>
<dbReference type="EMBL" id="JBHSMS010000079">
    <property type="protein sequence ID" value="MFC5513843.1"/>
    <property type="molecule type" value="Genomic_DNA"/>
</dbReference>
<evidence type="ECO:0000256" key="2">
    <source>
        <dbReference type="ARBA" id="ARBA00004141"/>
    </source>
</evidence>
<keyword evidence="10 15" id="KW-1133">Transmembrane helix</keyword>
<dbReference type="CDD" id="cd17580">
    <property type="entry name" value="REC_2_DhkD-like"/>
    <property type="match status" value="1"/>
</dbReference>
<dbReference type="InterPro" id="IPR036890">
    <property type="entry name" value="HATPase_C_sf"/>
</dbReference>
<evidence type="ECO:0000256" key="11">
    <source>
        <dbReference type="ARBA" id="ARBA00023012"/>
    </source>
</evidence>
<dbReference type="RefSeq" id="WP_379726791.1">
    <property type="nucleotide sequence ID" value="NZ_JBHSMS010000079.1"/>
</dbReference>
<evidence type="ECO:0000256" key="13">
    <source>
        <dbReference type="PROSITE-ProRule" id="PRU00169"/>
    </source>
</evidence>
<dbReference type="PANTHER" id="PTHR43547:SF2">
    <property type="entry name" value="HYBRID SIGNAL TRANSDUCTION HISTIDINE KINASE C"/>
    <property type="match status" value="1"/>
</dbReference>
<proteinExistence type="predicted"/>
<evidence type="ECO:0000256" key="5">
    <source>
        <dbReference type="ARBA" id="ARBA00022679"/>
    </source>
</evidence>
<reference evidence="19" key="1">
    <citation type="journal article" date="2019" name="Int. J. Syst. Evol. Microbiol.">
        <title>The Global Catalogue of Microorganisms (GCM) 10K type strain sequencing project: providing services to taxonomists for standard genome sequencing and annotation.</title>
        <authorList>
            <consortium name="The Broad Institute Genomics Platform"/>
            <consortium name="The Broad Institute Genome Sequencing Center for Infectious Disease"/>
            <person name="Wu L."/>
            <person name="Ma J."/>
        </authorList>
    </citation>
    <scope>NUCLEOTIDE SEQUENCE [LARGE SCALE GENOMIC DNA]</scope>
    <source>
        <strain evidence="19">CCUG 38813</strain>
    </source>
</reference>
<keyword evidence="9 18" id="KW-0067">ATP-binding</keyword>
<feature type="domain" description="Histidine kinase" evidence="16">
    <location>
        <begin position="140"/>
        <end position="358"/>
    </location>
</feature>
<keyword evidence="19" id="KW-1185">Reference proteome</keyword>
<dbReference type="GO" id="GO:0005524">
    <property type="term" value="F:ATP binding"/>
    <property type="evidence" value="ECO:0007669"/>
    <property type="project" value="UniProtKB-KW"/>
</dbReference>
<dbReference type="Proteomes" id="UP001596031">
    <property type="component" value="Unassembled WGS sequence"/>
</dbReference>
<dbReference type="Pfam" id="PF13493">
    <property type="entry name" value="DUF4118"/>
    <property type="match status" value="1"/>
</dbReference>
<evidence type="ECO:0000256" key="7">
    <source>
        <dbReference type="ARBA" id="ARBA00022741"/>
    </source>
</evidence>
<evidence type="ECO:0000313" key="19">
    <source>
        <dbReference type="Proteomes" id="UP001596031"/>
    </source>
</evidence>
<comment type="subcellular location">
    <subcellularLocation>
        <location evidence="2">Membrane</location>
        <topology evidence="2">Multi-pass membrane protein</topology>
    </subcellularLocation>
</comment>
<dbReference type="InterPro" id="IPR011006">
    <property type="entry name" value="CheY-like_superfamily"/>
</dbReference>
<keyword evidence="14" id="KW-0175">Coiled coil</keyword>
<dbReference type="InterPro" id="IPR004358">
    <property type="entry name" value="Sig_transdc_His_kin-like_C"/>
</dbReference>
<dbReference type="InterPro" id="IPR001789">
    <property type="entry name" value="Sig_transdc_resp-reg_receiver"/>
</dbReference>
<dbReference type="SMART" id="SM00448">
    <property type="entry name" value="REC"/>
    <property type="match status" value="1"/>
</dbReference>
<dbReference type="PANTHER" id="PTHR43547">
    <property type="entry name" value="TWO-COMPONENT HISTIDINE KINASE"/>
    <property type="match status" value="1"/>
</dbReference>
<evidence type="ECO:0000256" key="3">
    <source>
        <dbReference type="ARBA" id="ARBA00012438"/>
    </source>
</evidence>
<dbReference type="SUPFAM" id="SSF55874">
    <property type="entry name" value="ATPase domain of HSP90 chaperone/DNA topoisomerase II/histidine kinase"/>
    <property type="match status" value="1"/>
</dbReference>
<feature type="domain" description="Response regulatory" evidence="17">
    <location>
        <begin position="381"/>
        <end position="497"/>
    </location>
</feature>
<keyword evidence="11" id="KW-0902">Two-component regulatory system</keyword>
<gene>
    <name evidence="18" type="ORF">ACFPOU_22325</name>
</gene>
<evidence type="ECO:0000259" key="17">
    <source>
        <dbReference type="PROSITE" id="PS50110"/>
    </source>
</evidence>
<evidence type="ECO:0000256" key="15">
    <source>
        <dbReference type="SAM" id="Phobius"/>
    </source>
</evidence>
<dbReference type="InterPro" id="IPR005467">
    <property type="entry name" value="His_kinase_dom"/>
</dbReference>
<dbReference type="SMART" id="SM00388">
    <property type="entry name" value="HisKA"/>
    <property type="match status" value="1"/>
</dbReference>
<dbReference type="InterPro" id="IPR036097">
    <property type="entry name" value="HisK_dim/P_sf"/>
</dbReference>
<dbReference type="EC" id="2.7.13.3" evidence="3"/>
<dbReference type="Gene3D" id="1.20.120.620">
    <property type="entry name" value="Backbone structure of the membrane domain of e. Coli histidine kinase receptor kdpd"/>
    <property type="match status" value="1"/>
</dbReference>
<dbReference type="Pfam" id="PF00512">
    <property type="entry name" value="HisKA"/>
    <property type="match status" value="1"/>
</dbReference>
<feature type="transmembrane region" description="Helical" evidence="15">
    <location>
        <begin position="36"/>
        <end position="52"/>
    </location>
</feature>
<dbReference type="PROSITE" id="PS50110">
    <property type="entry name" value="RESPONSE_REGULATORY"/>
    <property type="match status" value="1"/>
</dbReference>
<evidence type="ECO:0000313" key="18">
    <source>
        <dbReference type="EMBL" id="MFC5513843.1"/>
    </source>
</evidence>
<dbReference type="SUPFAM" id="SSF47384">
    <property type="entry name" value="Homodimeric domain of signal transducing histidine kinase"/>
    <property type="match status" value="1"/>
</dbReference>
<dbReference type="PROSITE" id="PS50109">
    <property type="entry name" value="HIS_KIN"/>
    <property type="match status" value="1"/>
</dbReference>
<dbReference type="PRINTS" id="PR00344">
    <property type="entry name" value="BCTRLSENSOR"/>
</dbReference>
<protein>
    <recommendedName>
        <fullName evidence="3">histidine kinase</fullName>
        <ecNumber evidence="3">2.7.13.3</ecNumber>
    </recommendedName>
</protein>
<dbReference type="InterPro" id="IPR003661">
    <property type="entry name" value="HisK_dim/P_dom"/>
</dbReference>
<evidence type="ECO:0000256" key="12">
    <source>
        <dbReference type="ARBA" id="ARBA00023136"/>
    </source>
</evidence>
<organism evidence="18 19">
    <name type="scientific">Massilia jejuensis</name>
    <dbReference type="NCBI Taxonomy" id="648894"/>
    <lineage>
        <taxon>Bacteria</taxon>
        <taxon>Pseudomonadati</taxon>
        <taxon>Pseudomonadota</taxon>
        <taxon>Betaproteobacteria</taxon>
        <taxon>Burkholderiales</taxon>
        <taxon>Oxalobacteraceae</taxon>
        <taxon>Telluria group</taxon>
        <taxon>Massilia</taxon>
    </lineage>
</organism>
<keyword evidence="7" id="KW-0547">Nucleotide-binding</keyword>
<feature type="coiled-coil region" evidence="14">
    <location>
        <begin position="106"/>
        <end position="133"/>
    </location>
</feature>
<sequence length="499" mass="53237">MRHWLARHGSAYLLAVAGALIAAALRFELGPILGGAVPVVIFTVPVVISALYGGFGPGIACTLVSAAISSYLFISPYSPLLSSQASVILLLFLAIGTTISYFGQQMKTLQARLAKQASNLEAANRELAHANASKDVFLAMLAHELRNPLAGISTAAELLKFIRADQQRIAQTGEMISRQVWHMSKLVDDLLDVSRVTRGLVTVEKKPVDLTAALHGALEQVRAAVASKRQVLEIDVPDEPVHVCGDRTRLTQVISNLLTNANRYSPEGSRIDVAISATEQHVHVAVSDQGQGIAPAFLPRIFDLFVQAERSIDRSQGGLGIGLALVKKITELHEGTVSADSAGLGQGSRFVITLPRLAAAPRPAPTAALPAYDTGAGAPRRILVVDDNRDAADATASLLEANGHTLFVAYSARDALACARAEPLDVVVLDIGLPEQDGRALCRQMKAMPRLAKAVFIALSGYGKQSDIVLSEEAGFDRHFAKPVPMEELLEALGTRRVR</sequence>
<evidence type="ECO:0000256" key="6">
    <source>
        <dbReference type="ARBA" id="ARBA00022692"/>
    </source>
</evidence>
<feature type="modified residue" description="4-aspartylphosphate" evidence="13">
    <location>
        <position position="430"/>
    </location>
</feature>
<dbReference type="Gene3D" id="3.40.50.2300">
    <property type="match status" value="1"/>
</dbReference>